<accession>A0ACB0IKM2</accession>
<comment type="caution">
    <text evidence="1">The sequence shown here is derived from an EMBL/GenBank/DDBJ whole genome shotgun (WGS) entry which is preliminary data.</text>
</comment>
<sequence>MAAESNSKRRRIVAEEDRISSLPDCVLSHILSFLPTKTSVATSILSNRWRHIWKHVSVLDFSDDFRDESLFEKARRNNKLFEHFQNFSVFVNRVFSLRMPYPIEKMSLSCVKSLYNIESCTSSIDTWVCSVIGPHLKEFSLEIDPIQKYQFEPPITLFTCTNLVSLSLIGETGMLSSIYIDPRFAEEIRLPSLNYLKLHMNNVDIHTMNGFLVGCPILETLDTRLFGFNYKKLRVPSTLKRLKISSCSCLEMDLYSLGFDDLNTFSDVGNLQNVVKASLDVFRCSDGCYLANILVNFFDDLSGIKHLSLSISTIKLLLGDPVHLRFPEFRHLLHLELILPWFNQNSLLSLLHACPMLQVLIIQNDKKESTSPEWTAQSTVPNCILSHLTYIQFKGCEGFPNELLFAEYILQNGLVLNKMSIADISVDILKYYILRRLSNVPRASRLCQLTFD</sequence>
<dbReference type="EMBL" id="CASHSV030000001">
    <property type="protein sequence ID" value="CAJ2632901.1"/>
    <property type="molecule type" value="Genomic_DNA"/>
</dbReference>
<organism evidence="1 2">
    <name type="scientific">Trifolium pratense</name>
    <name type="common">Red clover</name>
    <dbReference type="NCBI Taxonomy" id="57577"/>
    <lineage>
        <taxon>Eukaryota</taxon>
        <taxon>Viridiplantae</taxon>
        <taxon>Streptophyta</taxon>
        <taxon>Embryophyta</taxon>
        <taxon>Tracheophyta</taxon>
        <taxon>Spermatophyta</taxon>
        <taxon>Magnoliopsida</taxon>
        <taxon>eudicotyledons</taxon>
        <taxon>Gunneridae</taxon>
        <taxon>Pentapetalae</taxon>
        <taxon>rosids</taxon>
        <taxon>fabids</taxon>
        <taxon>Fabales</taxon>
        <taxon>Fabaceae</taxon>
        <taxon>Papilionoideae</taxon>
        <taxon>50 kb inversion clade</taxon>
        <taxon>NPAAA clade</taxon>
        <taxon>Hologalegina</taxon>
        <taxon>IRL clade</taxon>
        <taxon>Trifolieae</taxon>
        <taxon>Trifolium</taxon>
    </lineage>
</organism>
<protein>
    <submittedName>
        <fullName evidence="1">Uncharacterized protein</fullName>
    </submittedName>
</protein>
<gene>
    <name evidence="1" type="ORF">MILVUS5_LOCUS4096</name>
</gene>
<reference evidence="1" key="1">
    <citation type="submission" date="2023-10" db="EMBL/GenBank/DDBJ databases">
        <authorList>
            <person name="Rodriguez Cubillos JULIANA M."/>
            <person name="De Vega J."/>
        </authorList>
    </citation>
    <scope>NUCLEOTIDE SEQUENCE</scope>
</reference>
<name>A0ACB0IKM2_TRIPR</name>
<evidence type="ECO:0000313" key="1">
    <source>
        <dbReference type="EMBL" id="CAJ2632901.1"/>
    </source>
</evidence>
<proteinExistence type="predicted"/>
<evidence type="ECO:0000313" key="2">
    <source>
        <dbReference type="Proteomes" id="UP001177021"/>
    </source>
</evidence>
<keyword evidence="2" id="KW-1185">Reference proteome</keyword>
<dbReference type="Proteomes" id="UP001177021">
    <property type="component" value="Unassembled WGS sequence"/>
</dbReference>